<dbReference type="OrthoDB" id="329835at2759"/>
<keyword evidence="1" id="KW-1133">Transmembrane helix</keyword>
<dbReference type="InterPro" id="IPR012392">
    <property type="entry name" value="3-ktacl-CoA_syn"/>
</dbReference>
<dbReference type="Gene3D" id="3.40.47.10">
    <property type="match status" value="1"/>
</dbReference>
<dbReference type="InterPro" id="IPR013601">
    <property type="entry name" value="FAE1_typ3_polyketide_synth"/>
</dbReference>
<dbReference type="GO" id="GO:0016747">
    <property type="term" value="F:acyltransferase activity, transferring groups other than amino-acyl groups"/>
    <property type="evidence" value="ECO:0007669"/>
    <property type="project" value="InterPro"/>
</dbReference>
<feature type="domain" description="FAE" evidence="2">
    <location>
        <begin position="33"/>
        <end position="111"/>
    </location>
</feature>
<keyword evidence="1" id="KW-0472">Membrane</keyword>
<evidence type="ECO:0000313" key="4">
    <source>
        <dbReference type="Proteomes" id="UP000236333"/>
    </source>
</evidence>
<accession>A0A2J7ZXZ6</accession>
<reference evidence="3 4" key="1">
    <citation type="journal article" date="2017" name="Mol. Biol. Evol.">
        <title>The 4-celled Tetrabaena socialis nuclear genome reveals the essential components for genetic control of cell number at the origin of multicellularity in the volvocine lineage.</title>
        <authorList>
            <person name="Featherston J."/>
            <person name="Arakaki Y."/>
            <person name="Hanschen E.R."/>
            <person name="Ferris P.J."/>
            <person name="Michod R.E."/>
            <person name="Olson B.J.S.C."/>
            <person name="Nozaki H."/>
            <person name="Durand P.M."/>
        </authorList>
    </citation>
    <scope>NUCLEOTIDE SEQUENCE [LARGE SCALE GENOMIC DNA]</scope>
    <source>
        <strain evidence="3 4">NIES-571</strain>
    </source>
</reference>
<dbReference type="PANTHER" id="PTHR31561">
    <property type="entry name" value="3-KETOACYL-COA SYNTHASE"/>
    <property type="match status" value="1"/>
</dbReference>
<feature type="transmembrane region" description="Helical" evidence="1">
    <location>
        <begin position="138"/>
        <end position="156"/>
    </location>
</feature>
<evidence type="ECO:0000256" key="1">
    <source>
        <dbReference type="SAM" id="Phobius"/>
    </source>
</evidence>
<dbReference type="SUPFAM" id="SSF53901">
    <property type="entry name" value="Thiolase-like"/>
    <property type="match status" value="1"/>
</dbReference>
<evidence type="ECO:0000313" key="3">
    <source>
        <dbReference type="EMBL" id="PNH05138.1"/>
    </source>
</evidence>
<dbReference type="GO" id="GO:0006633">
    <property type="term" value="P:fatty acid biosynthetic process"/>
    <property type="evidence" value="ECO:0007669"/>
    <property type="project" value="InterPro"/>
</dbReference>
<evidence type="ECO:0000259" key="2">
    <source>
        <dbReference type="Pfam" id="PF08392"/>
    </source>
</evidence>
<organism evidence="3 4">
    <name type="scientific">Tetrabaena socialis</name>
    <dbReference type="NCBI Taxonomy" id="47790"/>
    <lineage>
        <taxon>Eukaryota</taxon>
        <taxon>Viridiplantae</taxon>
        <taxon>Chlorophyta</taxon>
        <taxon>core chlorophytes</taxon>
        <taxon>Chlorophyceae</taxon>
        <taxon>CS clade</taxon>
        <taxon>Chlamydomonadales</taxon>
        <taxon>Tetrabaenaceae</taxon>
        <taxon>Tetrabaena</taxon>
    </lineage>
</organism>
<dbReference type="EMBL" id="PGGS01000331">
    <property type="protein sequence ID" value="PNH05138.1"/>
    <property type="molecule type" value="Genomic_DNA"/>
</dbReference>
<keyword evidence="4" id="KW-1185">Reference proteome</keyword>
<dbReference type="GO" id="GO:0016020">
    <property type="term" value="C:membrane"/>
    <property type="evidence" value="ECO:0007669"/>
    <property type="project" value="InterPro"/>
</dbReference>
<dbReference type="Pfam" id="PF08392">
    <property type="entry name" value="FAE1_CUT1_RppA"/>
    <property type="match status" value="1"/>
</dbReference>
<proteinExistence type="predicted"/>
<sequence>MALSLSPLKKPLKHAGVPLDTDQTAAMQMWRDTGTTTPAYYRGSDRHRLVSNLLFRMGASAVLLTNKPSLRAKAKYRLLHRCRVHSGPSDEAFKWALRDVREVHEAWGHRLSEAERAALEVARGVDVRHGWAHVAARLVFTCAMMLLVACIHTAMLRGGGEGEL</sequence>
<dbReference type="AlphaFoldDB" id="A0A2J7ZXZ6"/>
<name>A0A2J7ZXZ6_9CHLO</name>
<gene>
    <name evidence="3" type="ORF">TSOC_008635</name>
</gene>
<protein>
    <submittedName>
        <fullName evidence="3">3-ketoacyl-CoA synthase 17</fullName>
    </submittedName>
</protein>
<keyword evidence="1" id="KW-0812">Transmembrane</keyword>
<dbReference type="Proteomes" id="UP000236333">
    <property type="component" value="Unassembled WGS sequence"/>
</dbReference>
<comment type="caution">
    <text evidence="3">The sequence shown here is derived from an EMBL/GenBank/DDBJ whole genome shotgun (WGS) entry which is preliminary data.</text>
</comment>
<dbReference type="InterPro" id="IPR016039">
    <property type="entry name" value="Thiolase-like"/>
</dbReference>